<feature type="region of interest" description="Disordered" evidence="1">
    <location>
        <begin position="272"/>
        <end position="291"/>
    </location>
</feature>
<feature type="compositionally biased region" description="Gly residues" evidence="1">
    <location>
        <begin position="87"/>
        <end position="97"/>
    </location>
</feature>
<gene>
    <name evidence="2" type="ORF">PCOR1329_LOCUS37350</name>
</gene>
<protein>
    <submittedName>
        <fullName evidence="2">Uncharacterized protein</fullName>
    </submittedName>
</protein>
<feature type="region of interest" description="Disordered" evidence="1">
    <location>
        <begin position="1"/>
        <end position="30"/>
    </location>
</feature>
<sequence length="396" mass="41187">MARSELRCLQDAERPDAHHGSATPMGRGAGAESAAKGCANDYIVCKSCGEWWWSSRLEGMNHQCTCCAFLPKPKTDKSGKGSDALAFGGGGRRGSGAGKSKAKGAEQVTQAPQLLADLLEALNLHNGGAFARALQGAASAIQAAVPEPSPKSRAERLGGTAKALQVANLSYSMAFAAKQNAEEVAAAARTKLEADAAEGILEPLVDGEVQDLAAGQLAANIDCEFDLSARGLDEEGRAEIEVAKRAVVAHMKENAQTFSTQPKDHLATAKLKAAEQQAPGARRSGGGADGPPERALFCASLQRWGPTAKPWMAKQKLGQGCVAHAFQETRVGASESEVTECELVYLGYKAASITVISLYLDAGAPPRDGINAREVTALAAFLKGPSGAWVVCGGFN</sequence>
<comment type="caution">
    <text evidence="2">The sequence shown here is derived from an EMBL/GenBank/DDBJ whole genome shotgun (WGS) entry which is preliminary data.</text>
</comment>
<evidence type="ECO:0000256" key="1">
    <source>
        <dbReference type="SAM" id="MobiDB-lite"/>
    </source>
</evidence>
<proteinExistence type="predicted"/>
<dbReference type="Proteomes" id="UP001189429">
    <property type="component" value="Unassembled WGS sequence"/>
</dbReference>
<reference evidence="2" key="1">
    <citation type="submission" date="2023-10" db="EMBL/GenBank/DDBJ databases">
        <authorList>
            <person name="Chen Y."/>
            <person name="Shah S."/>
            <person name="Dougan E. K."/>
            <person name="Thang M."/>
            <person name="Chan C."/>
        </authorList>
    </citation>
    <scope>NUCLEOTIDE SEQUENCE [LARGE SCALE GENOMIC DNA]</scope>
</reference>
<dbReference type="EMBL" id="CAUYUJ010014527">
    <property type="protein sequence ID" value="CAK0842627.1"/>
    <property type="molecule type" value="Genomic_DNA"/>
</dbReference>
<organism evidence="2 3">
    <name type="scientific">Prorocentrum cordatum</name>
    <dbReference type="NCBI Taxonomy" id="2364126"/>
    <lineage>
        <taxon>Eukaryota</taxon>
        <taxon>Sar</taxon>
        <taxon>Alveolata</taxon>
        <taxon>Dinophyceae</taxon>
        <taxon>Prorocentrales</taxon>
        <taxon>Prorocentraceae</taxon>
        <taxon>Prorocentrum</taxon>
    </lineage>
</organism>
<name>A0ABN9TAW9_9DINO</name>
<evidence type="ECO:0000313" key="2">
    <source>
        <dbReference type="EMBL" id="CAK0842627.1"/>
    </source>
</evidence>
<feature type="region of interest" description="Disordered" evidence="1">
    <location>
        <begin position="76"/>
        <end position="105"/>
    </location>
</feature>
<keyword evidence="3" id="KW-1185">Reference proteome</keyword>
<accession>A0ABN9TAW9</accession>
<feature type="compositionally biased region" description="Basic and acidic residues" evidence="1">
    <location>
        <begin position="1"/>
        <end position="19"/>
    </location>
</feature>
<evidence type="ECO:0000313" key="3">
    <source>
        <dbReference type="Proteomes" id="UP001189429"/>
    </source>
</evidence>